<comment type="caution">
    <text evidence="4">The sequence shown here is derived from an EMBL/GenBank/DDBJ whole genome shotgun (WGS) entry which is preliminary data.</text>
</comment>
<proteinExistence type="predicted"/>
<protein>
    <submittedName>
        <fullName evidence="4">Uncharacterized protein</fullName>
    </submittedName>
</protein>
<dbReference type="Pfam" id="PF22448">
    <property type="entry name" value="RepB_primase_C"/>
    <property type="match status" value="1"/>
</dbReference>
<dbReference type="Gene3D" id="1.10.1240.50">
    <property type="match status" value="1"/>
</dbReference>
<evidence type="ECO:0000259" key="3">
    <source>
        <dbReference type="Pfam" id="PF22863"/>
    </source>
</evidence>
<accession>A0ABW2BQC4</accession>
<name>A0ABW2BQC4_9HYPH</name>
<reference evidence="5" key="1">
    <citation type="journal article" date="2019" name="Int. J. Syst. Evol. Microbiol.">
        <title>The Global Catalogue of Microorganisms (GCM) 10K type strain sequencing project: providing services to taxonomists for standard genome sequencing and annotation.</title>
        <authorList>
            <consortium name="The Broad Institute Genomics Platform"/>
            <consortium name="The Broad Institute Genome Sequencing Center for Infectious Disease"/>
            <person name="Wu L."/>
            <person name="Ma J."/>
        </authorList>
    </citation>
    <scope>NUCLEOTIDE SEQUENCE [LARGE SCALE GENOMIC DNA]</scope>
    <source>
        <strain evidence="5">CCUG 48316</strain>
    </source>
</reference>
<feature type="domain" description="RepB/MobA-like C-terminal" evidence="2">
    <location>
        <begin position="501"/>
        <end position="553"/>
    </location>
</feature>
<dbReference type="InterPro" id="IPR054366">
    <property type="entry name" value="RepB/MobA-like_C"/>
</dbReference>
<dbReference type="Proteomes" id="UP001596292">
    <property type="component" value="Unassembled WGS sequence"/>
</dbReference>
<feature type="domain" description="TraI-like middle" evidence="3">
    <location>
        <begin position="68"/>
        <end position="150"/>
    </location>
</feature>
<dbReference type="Pfam" id="PF22863">
    <property type="entry name" value="TraI_middle"/>
    <property type="match status" value="1"/>
</dbReference>
<dbReference type="RefSeq" id="WP_378973758.1">
    <property type="nucleotide sequence ID" value="NZ_JBHSWN010000001.1"/>
</dbReference>
<evidence type="ECO:0000313" key="5">
    <source>
        <dbReference type="Proteomes" id="UP001596292"/>
    </source>
</evidence>
<organism evidence="4 5">
    <name type="scientific">Methylobacterium komagatae</name>
    <dbReference type="NCBI Taxonomy" id="374425"/>
    <lineage>
        <taxon>Bacteria</taxon>
        <taxon>Pseudomonadati</taxon>
        <taxon>Pseudomonadota</taxon>
        <taxon>Alphaproteobacteria</taxon>
        <taxon>Hyphomicrobiales</taxon>
        <taxon>Methylobacteriaceae</taxon>
        <taxon>Methylobacterium</taxon>
    </lineage>
</organism>
<evidence type="ECO:0000259" key="2">
    <source>
        <dbReference type="Pfam" id="PF22448"/>
    </source>
</evidence>
<feature type="region of interest" description="Disordered" evidence="1">
    <location>
        <begin position="148"/>
        <end position="174"/>
    </location>
</feature>
<evidence type="ECO:0000313" key="4">
    <source>
        <dbReference type="EMBL" id="MFC6792152.1"/>
    </source>
</evidence>
<feature type="region of interest" description="Disordered" evidence="1">
    <location>
        <begin position="574"/>
        <end position="619"/>
    </location>
</feature>
<keyword evidence="5" id="KW-1185">Reference proteome</keyword>
<sequence length="619" mass="65986">MQQGSRLELSEAMAAARDDRSTTPADTVAALTARRLAEMRMRLAHRAQGRELVLARSIGPSDALPAGAARAEIYRGEESAARRVIEVVGPIATKASSWAALHAALDEHRIIYEAKGSGAVIVVDGITVKASTCRAASRTRLEKRLGAFEPRSKGVGHQPNRDDYSAEAVSHSPRPAPGIDPALFGLAKRQTLEAASARSAYDAAYPMLNFAPLLKAAVVGPAPRAALSARSLAMRAGQPLPRLAPIRQPSHGASVTGLLGLYHAALQADLYRVVTERRSPRVRGKDDEVLARDPDLLRQLTPRPMAEIALGWKAMERAGGPGATVHLSPISTDRHHLILTGLAQSQVDALVASGFAPALVLDKSDGSHEVVLTTPNEGRPFEQAALAEVSEDFRFSLGFARSPYGLRIDDPDHPDTAVRNADGSTRRVYGQILTATGAMCQRLGQRLAFWIGIFARRYGLGPASQLGRCPSSDGAEQHADAPVYWAHRADLLARWQGRWPDPSRIDALIARRLRGTGHGEDAVAALITACAPTVPRIGRHAWTGYGRRAAGHAFRGDAEDELLGIRPRASGDVAGVGACRPETRRGQQTEVYPGGGTGGHAVSAGSSPWQGKGEREARG</sequence>
<gene>
    <name evidence="4" type="ORF">ACFQE0_22765</name>
</gene>
<dbReference type="InterPro" id="IPR054462">
    <property type="entry name" value="TraI_M"/>
</dbReference>
<feature type="region of interest" description="Disordered" evidence="1">
    <location>
        <begin position="1"/>
        <end position="25"/>
    </location>
</feature>
<dbReference type="EMBL" id="JBHSWN010000001">
    <property type="protein sequence ID" value="MFC6792152.1"/>
    <property type="molecule type" value="Genomic_DNA"/>
</dbReference>
<evidence type="ECO:0000256" key="1">
    <source>
        <dbReference type="SAM" id="MobiDB-lite"/>
    </source>
</evidence>